<reference evidence="1" key="1">
    <citation type="submission" date="2021-06" db="EMBL/GenBank/DDBJ databases">
        <authorList>
            <person name="Kallberg Y."/>
            <person name="Tangrot J."/>
            <person name="Rosling A."/>
        </authorList>
    </citation>
    <scope>NUCLEOTIDE SEQUENCE</scope>
    <source>
        <strain evidence="1">BR232B</strain>
    </source>
</reference>
<proteinExistence type="predicted"/>
<organism evidence="1 2">
    <name type="scientific">Paraglomus brasilianum</name>
    <dbReference type="NCBI Taxonomy" id="144538"/>
    <lineage>
        <taxon>Eukaryota</taxon>
        <taxon>Fungi</taxon>
        <taxon>Fungi incertae sedis</taxon>
        <taxon>Mucoromycota</taxon>
        <taxon>Glomeromycotina</taxon>
        <taxon>Glomeromycetes</taxon>
        <taxon>Paraglomerales</taxon>
        <taxon>Paraglomeraceae</taxon>
        <taxon>Paraglomus</taxon>
    </lineage>
</organism>
<dbReference type="EMBL" id="CAJVPI010000228">
    <property type="protein sequence ID" value="CAG8504460.1"/>
    <property type="molecule type" value="Genomic_DNA"/>
</dbReference>
<dbReference type="AlphaFoldDB" id="A0A9N8ZQM9"/>
<keyword evidence="2" id="KW-1185">Reference proteome</keyword>
<comment type="caution">
    <text evidence="1">The sequence shown here is derived from an EMBL/GenBank/DDBJ whole genome shotgun (WGS) entry which is preliminary data.</text>
</comment>
<evidence type="ECO:0000313" key="1">
    <source>
        <dbReference type="EMBL" id="CAG8504460.1"/>
    </source>
</evidence>
<dbReference type="Proteomes" id="UP000789739">
    <property type="component" value="Unassembled WGS sequence"/>
</dbReference>
<gene>
    <name evidence="1" type="ORF">PBRASI_LOCUS2781</name>
</gene>
<sequence>MSALITHRKPGRKSKTFANLDFTDKITVMLTERKTEKVGEKMLPVTTSLENSIDNLENLSKELVHAGDPNENNIGFVAKDAIDKKELATMSFSRLRRGRKRRTVPKELDFTGNNPIMVVEHPKKRRMAEEGADYKEEQLSVMLEKSADIVDECKTVVNYRIGREELAQMTTEELGDYAKFFATALTSTNLTTATLNWY</sequence>
<accession>A0A9N8ZQM9</accession>
<name>A0A9N8ZQM9_9GLOM</name>
<protein>
    <submittedName>
        <fullName evidence="1">171_t:CDS:1</fullName>
    </submittedName>
</protein>
<evidence type="ECO:0000313" key="2">
    <source>
        <dbReference type="Proteomes" id="UP000789739"/>
    </source>
</evidence>